<comment type="subcellular location">
    <subcellularLocation>
        <location evidence="1">Nucleus</location>
    </subcellularLocation>
</comment>
<dbReference type="AlphaFoldDB" id="A0A8H7V0M7"/>
<dbReference type="GO" id="GO:0071008">
    <property type="term" value="C:U2-type post-mRNA release spliceosomal complex"/>
    <property type="evidence" value="ECO:0007669"/>
    <property type="project" value="InterPro"/>
</dbReference>
<name>A0A8H7V0M7_9FUNG</name>
<dbReference type="GO" id="GO:0000390">
    <property type="term" value="P:spliceosomal complex disassembly"/>
    <property type="evidence" value="ECO:0007669"/>
    <property type="project" value="InterPro"/>
</dbReference>
<dbReference type="InterPro" id="IPR022783">
    <property type="entry name" value="GCFC_dom"/>
</dbReference>
<dbReference type="Pfam" id="PF07842">
    <property type="entry name" value="GCFC"/>
    <property type="match status" value="1"/>
</dbReference>
<feature type="region of interest" description="Disordered" evidence="4">
    <location>
        <begin position="1"/>
        <end position="25"/>
    </location>
</feature>
<proteinExistence type="inferred from homology"/>
<gene>
    <name evidence="6" type="ORF">INT47_004799</name>
</gene>
<keyword evidence="3" id="KW-0539">Nucleus</keyword>
<dbReference type="GO" id="GO:0003677">
    <property type="term" value="F:DNA binding"/>
    <property type="evidence" value="ECO:0007669"/>
    <property type="project" value="InterPro"/>
</dbReference>
<accession>A0A8H7V0M7</accession>
<dbReference type="Pfam" id="PF15458">
    <property type="entry name" value="NTR2"/>
    <property type="match status" value="1"/>
</dbReference>
<reference evidence="6" key="1">
    <citation type="submission" date="2020-12" db="EMBL/GenBank/DDBJ databases">
        <title>Metabolic potential, ecology and presence of endohyphal bacteria is reflected in genomic diversity of Mucoromycotina.</title>
        <authorList>
            <person name="Muszewska A."/>
            <person name="Okrasinska A."/>
            <person name="Steczkiewicz K."/>
            <person name="Drgas O."/>
            <person name="Orlowska M."/>
            <person name="Perlinska-Lenart U."/>
            <person name="Aleksandrzak-Piekarczyk T."/>
            <person name="Szatraj K."/>
            <person name="Zielenkiewicz U."/>
            <person name="Pilsyk S."/>
            <person name="Malc E."/>
            <person name="Mieczkowski P."/>
            <person name="Kruszewska J.S."/>
            <person name="Biernat P."/>
            <person name="Pawlowska J."/>
        </authorList>
    </citation>
    <scope>NUCLEOTIDE SEQUENCE</scope>
    <source>
        <strain evidence="6">WA0000017839</strain>
    </source>
</reference>
<evidence type="ECO:0000313" key="7">
    <source>
        <dbReference type="Proteomes" id="UP000603453"/>
    </source>
</evidence>
<sequence>MFKKPSRTKNIRRKVETEEEPSEEVVIKKTLTSADKKKKTKVSVLSFDDEEEGDVEEFQVKKSRASKSVQLQIPDNLTPMETETSTTSHYDAESLKKLRAGTPSLPASVKTLGNDGQALLHEKFPSTMNPTVDGVGIPDAGAILAAKKKREQMRKGISITEDDGFISLNDTEEDKTGSRLTREEDDIGDDGEAEFEKYVGDKFTLNKGSAKSQEKERRAGVRELIEEAEDDNQSEDMERWEEEMMKYGGARAQTKDFDPYAPPLNYRPAQIPESSPLPVLSDVMKSLDINTEQVTESMNHYKSNLEESLKTLENSHIVEADLTKEINKASKRYNYFQELAQYVNDLGELLDAKFPELEKLESQVHDVIATKTEVVTARRWQHNLDDLCLFADIPASSQMDEDMDEPEVDEFGRVRELRNSDAARERRRAERLGRVQQQAGLDDLEADEAVREQGLWTDDEMGEDYSVQKDTKLASIQTEKLDELMSDVGAEFKSLRIVKDKFEAWKLEYYDDYQKAYGSLSLPGAFEFYVRSELVSWDPFSDPMDFDSMQWHSILSEYGVSVEHEDPDIEMLNKVVEKSMVKKVKSMLDTLNAASSRDMRYASQVIEQISYYVDTHEKAYKDLCDELMQVLEKQMLRFADTLENIILKSDLQGQQIEAKHRFFWSQCKYLKTLMVWRRHVPKFQLDRLGDMIMYRVITPILKPETYPADLHLQNEAILLLSHLKK</sequence>
<evidence type="ECO:0000256" key="2">
    <source>
        <dbReference type="ARBA" id="ARBA00010801"/>
    </source>
</evidence>
<feature type="compositionally biased region" description="Polar residues" evidence="4">
    <location>
        <begin position="66"/>
        <end position="89"/>
    </location>
</feature>
<comment type="caution">
    <text evidence="6">The sequence shown here is derived from an EMBL/GenBank/DDBJ whole genome shotgun (WGS) entry which is preliminary data.</text>
</comment>
<feature type="region of interest" description="Disordered" evidence="4">
    <location>
        <begin position="49"/>
        <end position="93"/>
    </location>
</feature>
<organism evidence="6 7">
    <name type="scientific">Mucor saturninus</name>
    <dbReference type="NCBI Taxonomy" id="64648"/>
    <lineage>
        <taxon>Eukaryota</taxon>
        <taxon>Fungi</taxon>
        <taxon>Fungi incertae sedis</taxon>
        <taxon>Mucoromycota</taxon>
        <taxon>Mucoromycotina</taxon>
        <taxon>Mucoromycetes</taxon>
        <taxon>Mucorales</taxon>
        <taxon>Mucorineae</taxon>
        <taxon>Mucoraceae</taxon>
        <taxon>Mucor</taxon>
    </lineage>
</organism>
<dbReference type="InterPro" id="IPR012890">
    <property type="entry name" value="GCFC2-like"/>
</dbReference>
<dbReference type="PANTHER" id="PTHR12214:SF0">
    <property type="entry name" value="LD29489P"/>
    <property type="match status" value="1"/>
</dbReference>
<dbReference type="Proteomes" id="UP000603453">
    <property type="component" value="Unassembled WGS sequence"/>
</dbReference>
<feature type="compositionally biased region" description="Basic residues" evidence="4">
    <location>
        <begin position="1"/>
        <end position="12"/>
    </location>
</feature>
<feature type="domain" description="GCF C-terminal" evidence="5">
    <location>
        <begin position="496"/>
        <end position="613"/>
    </location>
</feature>
<evidence type="ECO:0000256" key="3">
    <source>
        <dbReference type="ARBA" id="ARBA00023242"/>
    </source>
</evidence>
<comment type="similarity">
    <text evidence="2">Belongs to the GCF family.</text>
</comment>
<evidence type="ECO:0000256" key="1">
    <source>
        <dbReference type="ARBA" id="ARBA00004123"/>
    </source>
</evidence>
<keyword evidence="7" id="KW-1185">Reference proteome</keyword>
<evidence type="ECO:0000259" key="5">
    <source>
        <dbReference type="Pfam" id="PF07842"/>
    </source>
</evidence>
<protein>
    <recommendedName>
        <fullName evidence="5">GCF C-terminal domain-containing protein</fullName>
    </recommendedName>
</protein>
<dbReference type="EMBL" id="JAEPRD010000057">
    <property type="protein sequence ID" value="KAG2202775.1"/>
    <property type="molecule type" value="Genomic_DNA"/>
</dbReference>
<dbReference type="InterPro" id="IPR028211">
    <property type="entry name" value="Ntr2"/>
</dbReference>
<evidence type="ECO:0000256" key="4">
    <source>
        <dbReference type="SAM" id="MobiDB-lite"/>
    </source>
</evidence>
<evidence type="ECO:0000313" key="6">
    <source>
        <dbReference type="EMBL" id="KAG2202775.1"/>
    </source>
</evidence>
<dbReference type="PANTHER" id="PTHR12214">
    <property type="entry name" value="GC-RICH SEQUENCE DNA-BINDING FACTOR"/>
    <property type="match status" value="1"/>
</dbReference>
<feature type="region of interest" description="Disordered" evidence="4">
    <location>
        <begin position="168"/>
        <end position="191"/>
    </location>
</feature>
<dbReference type="OrthoDB" id="429427at2759"/>